<sequence>MANSPSEVEHFWQITGLATVSPSQSKDLRGLQKTDQNQQFLMHLKEQEESISRYQDISKLEIDEGSSHLQTTDKLESSSTSSLGYATCAVEDSEEENDEPSVFVIEDSQEECGIRDDRENKDSQSFSKGDTCTLSQHGADLNGNIYLDENELPTSNQIPVSGTDEQLMVSEHETASSATAMRGVDATNISTTGLKPLTPLKLELTVRLDHNNFLLWKQQVQAAIKGNRLSAYIDPLISPPSSKNLDGSEYDPFVIPITSMKNCYPMPKITALLLTHEKPISQCSSFPSLFPPTISHQPFAVSSTQPIFTPTVDTTVDTQPLVSNSSSRSLNLDSVPHPLISNISPVTQSVATPPINTHPMITRAKTGIYKPRVWLAELDDNEPSTVQEALSHPKWFEAMKEEFQALRKNQTWSLVEPPSGRKILRMENQEKSKQEAYEKSWFLEQIVNRFCTVHEIVQRGLKSI</sequence>
<dbReference type="Proteomes" id="UP000323000">
    <property type="component" value="Chromosome 9"/>
</dbReference>
<evidence type="ECO:0000313" key="2">
    <source>
        <dbReference type="EMBL" id="TXG54024.1"/>
    </source>
</evidence>
<accession>A0A5C7HAQ2</accession>
<organism evidence="2 3">
    <name type="scientific">Acer yangbiense</name>
    <dbReference type="NCBI Taxonomy" id="1000413"/>
    <lineage>
        <taxon>Eukaryota</taxon>
        <taxon>Viridiplantae</taxon>
        <taxon>Streptophyta</taxon>
        <taxon>Embryophyta</taxon>
        <taxon>Tracheophyta</taxon>
        <taxon>Spermatophyta</taxon>
        <taxon>Magnoliopsida</taxon>
        <taxon>eudicotyledons</taxon>
        <taxon>Gunneridae</taxon>
        <taxon>Pentapetalae</taxon>
        <taxon>rosids</taxon>
        <taxon>malvids</taxon>
        <taxon>Sapindales</taxon>
        <taxon>Sapindaceae</taxon>
        <taxon>Hippocastanoideae</taxon>
        <taxon>Acereae</taxon>
        <taxon>Acer</taxon>
    </lineage>
</organism>
<evidence type="ECO:0008006" key="4">
    <source>
        <dbReference type="Google" id="ProtNLM"/>
    </source>
</evidence>
<gene>
    <name evidence="2" type="ORF">EZV62_019280</name>
</gene>
<dbReference type="EMBL" id="VAHF01000009">
    <property type="protein sequence ID" value="TXG54024.1"/>
    <property type="molecule type" value="Genomic_DNA"/>
</dbReference>
<reference evidence="3" key="1">
    <citation type="journal article" date="2019" name="Gigascience">
        <title>De novo genome assembly of the endangered Acer yangbiense, a plant species with extremely small populations endemic to Yunnan Province, China.</title>
        <authorList>
            <person name="Yang J."/>
            <person name="Wariss H.M."/>
            <person name="Tao L."/>
            <person name="Zhang R."/>
            <person name="Yun Q."/>
            <person name="Hollingsworth P."/>
            <person name="Dao Z."/>
            <person name="Luo G."/>
            <person name="Guo H."/>
            <person name="Ma Y."/>
            <person name="Sun W."/>
        </authorList>
    </citation>
    <scope>NUCLEOTIDE SEQUENCE [LARGE SCALE GENOMIC DNA]</scope>
    <source>
        <strain evidence="3">cv. Malutang</strain>
    </source>
</reference>
<evidence type="ECO:0000313" key="3">
    <source>
        <dbReference type="Proteomes" id="UP000323000"/>
    </source>
</evidence>
<comment type="caution">
    <text evidence="2">The sequence shown here is derived from an EMBL/GenBank/DDBJ whole genome shotgun (WGS) entry which is preliminary data.</text>
</comment>
<evidence type="ECO:0000256" key="1">
    <source>
        <dbReference type="SAM" id="MobiDB-lite"/>
    </source>
</evidence>
<feature type="region of interest" description="Disordered" evidence="1">
    <location>
        <begin position="66"/>
        <end position="99"/>
    </location>
</feature>
<name>A0A5C7HAQ2_9ROSI</name>
<proteinExistence type="predicted"/>
<feature type="compositionally biased region" description="Basic and acidic residues" evidence="1">
    <location>
        <begin position="66"/>
        <end position="76"/>
    </location>
</feature>
<dbReference type="OrthoDB" id="1748484at2759"/>
<protein>
    <recommendedName>
        <fullName evidence="4">Retrotransposon Copia-like N-terminal domain-containing protein</fullName>
    </recommendedName>
</protein>
<keyword evidence="3" id="KW-1185">Reference proteome</keyword>
<dbReference type="AlphaFoldDB" id="A0A5C7HAQ2"/>